<evidence type="ECO:0000313" key="2">
    <source>
        <dbReference type="Proteomes" id="UP000602510"/>
    </source>
</evidence>
<accession>A0A833SJ23</accession>
<gene>
    <name evidence="1" type="ORF">GN244_ATG17610</name>
</gene>
<sequence>MRDGRWLESDTCSTFKYYARLWQIEVGEEWIVDAFLCGIQNEQSAASVRGHYPQTLNETVRIAVFQVDEYGEGYRIGLKATIGKQAERGANASGALFTSDGGVRGPGGQAPFADALPTTLTIVVAGYEGILGAPTQLAGNVSHGTIRKGD</sequence>
<keyword evidence="2" id="KW-1185">Reference proteome</keyword>
<protein>
    <submittedName>
        <fullName evidence="1">Uncharacterized protein</fullName>
    </submittedName>
</protein>
<dbReference type="EMBL" id="WSZM01000660">
    <property type="protein sequence ID" value="KAF4030598.1"/>
    <property type="molecule type" value="Genomic_DNA"/>
</dbReference>
<reference evidence="1" key="1">
    <citation type="submission" date="2020-04" db="EMBL/GenBank/DDBJ databases">
        <title>Hybrid Assembly of Korean Phytophthora infestans isolates.</title>
        <authorList>
            <person name="Prokchorchik M."/>
            <person name="Lee Y."/>
            <person name="Seo J."/>
            <person name="Cho J.-H."/>
            <person name="Park Y.-E."/>
            <person name="Jang D.-C."/>
            <person name="Im J.-S."/>
            <person name="Choi J.-G."/>
            <person name="Park H.-J."/>
            <person name="Lee G.-B."/>
            <person name="Lee Y.-G."/>
            <person name="Hong S.-Y."/>
            <person name="Cho K."/>
            <person name="Sohn K.H."/>
        </authorList>
    </citation>
    <scope>NUCLEOTIDE SEQUENCE</scope>
    <source>
        <strain evidence="1">KR_1_A1</strain>
    </source>
</reference>
<dbReference type="AlphaFoldDB" id="A0A833SJ23"/>
<evidence type="ECO:0000313" key="1">
    <source>
        <dbReference type="EMBL" id="KAF4030598.1"/>
    </source>
</evidence>
<comment type="caution">
    <text evidence="1">The sequence shown here is derived from an EMBL/GenBank/DDBJ whole genome shotgun (WGS) entry which is preliminary data.</text>
</comment>
<dbReference type="Proteomes" id="UP000602510">
    <property type="component" value="Unassembled WGS sequence"/>
</dbReference>
<name>A0A833SJ23_PHYIN</name>
<proteinExistence type="predicted"/>
<organism evidence="1 2">
    <name type="scientific">Phytophthora infestans</name>
    <name type="common">Potato late blight agent</name>
    <name type="synonym">Botrytis infestans</name>
    <dbReference type="NCBI Taxonomy" id="4787"/>
    <lineage>
        <taxon>Eukaryota</taxon>
        <taxon>Sar</taxon>
        <taxon>Stramenopiles</taxon>
        <taxon>Oomycota</taxon>
        <taxon>Peronosporomycetes</taxon>
        <taxon>Peronosporales</taxon>
        <taxon>Peronosporaceae</taxon>
        <taxon>Phytophthora</taxon>
    </lineage>
</organism>